<organism evidence="2 3">
    <name type="scientific">Deinococcus budaensis</name>
    <dbReference type="NCBI Taxonomy" id="1665626"/>
    <lineage>
        <taxon>Bacteria</taxon>
        <taxon>Thermotogati</taxon>
        <taxon>Deinococcota</taxon>
        <taxon>Deinococci</taxon>
        <taxon>Deinococcales</taxon>
        <taxon>Deinococcaceae</taxon>
        <taxon>Deinococcus</taxon>
    </lineage>
</organism>
<keyword evidence="1" id="KW-0812">Transmembrane</keyword>
<reference evidence="2 3" key="1">
    <citation type="submission" date="2020-08" db="EMBL/GenBank/DDBJ databases">
        <title>Genomic Encyclopedia of Type Strains, Phase IV (KMG-IV): sequencing the most valuable type-strain genomes for metagenomic binning, comparative biology and taxonomic classification.</title>
        <authorList>
            <person name="Goeker M."/>
        </authorList>
    </citation>
    <scope>NUCLEOTIDE SEQUENCE [LARGE SCALE GENOMIC DNA]</scope>
    <source>
        <strain evidence="2 3">DSM 101791</strain>
    </source>
</reference>
<evidence type="ECO:0000256" key="1">
    <source>
        <dbReference type="SAM" id="Phobius"/>
    </source>
</evidence>
<accession>A0A7W8LP10</accession>
<feature type="transmembrane region" description="Helical" evidence="1">
    <location>
        <begin position="96"/>
        <end position="115"/>
    </location>
</feature>
<keyword evidence="1" id="KW-1133">Transmembrane helix</keyword>
<proteinExistence type="predicted"/>
<evidence type="ECO:0000313" key="2">
    <source>
        <dbReference type="EMBL" id="MBB5233164.1"/>
    </source>
</evidence>
<keyword evidence="1" id="KW-0472">Membrane</keyword>
<feature type="transmembrane region" description="Helical" evidence="1">
    <location>
        <begin position="63"/>
        <end position="84"/>
    </location>
</feature>
<protein>
    <submittedName>
        <fullName evidence="2">Uncharacterized protein</fullName>
    </submittedName>
</protein>
<dbReference type="Proteomes" id="UP000525389">
    <property type="component" value="Unassembled WGS sequence"/>
</dbReference>
<evidence type="ECO:0000313" key="3">
    <source>
        <dbReference type="Proteomes" id="UP000525389"/>
    </source>
</evidence>
<sequence length="123" mass="12418">MLRAAMWLTALVFVPAGLFLYFLPPGVAGVLGVSPLWLARVAGGLVLAWGLLLLAASARPDALGVGALAGGNLLTVAALVPPALRLGDALPTAVRTVMLGLSLLLALLAVVGLLAPPARRRGL</sequence>
<dbReference type="EMBL" id="JACHFN010000002">
    <property type="protein sequence ID" value="MBB5233164.1"/>
    <property type="molecule type" value="Genomic_DNA"/>
</dbReference>
<name>A0A7W8LP10_9DEIO</name>
<gene>
    <name evidence="2" type="ORF">HNQ09_000581</name>
</gene>
<keyword evidence="3" id="KW-1185">Reference proteome</keyword>
<dbReference type="AlphaFoldDB" id="A0A7W8LP10"/>
<dbReference type="RefSeq" id="WP_184025245.1">
    <property type="nucleotide sequence ID" value="NZ_JACHFN010000002.1"/>
</dbReference>
<comment type="caution">
    <text evidence="2">The sequence shown here is derived from an EMBL/GenBank/DDBJ whole genome shotgun (WGS) entry which is preliminary data.</text>
</comment>
<feature type="transmembrane region" description="Helical" evidence="1">
    <location>
        <begin position="38"/>
        <end position="56"/>
    </location>
</feature>